<gene>
    <name evidence="1" type="ORF">B5L96_28400</name>
</gene>
<reference evidence="1 2" key="1">
    <citation type="submission" date="2017-03" db="EMBL/GenBank/DDBJ databases">
        <authorList>
            <person name="Fouts D."/>
            <person name="Stalin M.J."/>
            <person name="Chen L."/>
            <person name="Wright M."/>
            <person name="Sutton G."/>
            <person name="Nguyen K."/>
            <person name="Vanduin D."/>
            <person name="Rojas L."/>
            <person name="Hujer A."/>
            <person name="Hujer K."/>
            <person name="Bonomo R."/>
            <person name="Kreiswirth B."/>
            <person name="Adams M."/>
        </authorList>
    </citation>
    <scope>NUCLEOTIDE SEQUENCE [LARGE SCALE GENOMIC DNA]</scope>
    <source>
        <strain evidence="1 2">39383</strain>
    </source>
</reference>
<protein>
    <submittedName>
        <fullName evidence="1">Uncharacterized protein</fullName>
    </submittedName>
</protein>
<dbReference type="EMBL" id="NDBK01000125">
    <property type="protein sequence ID" value="OVF63803.1"/>
    <property type="molecule type" value="Genomic_DNA"/>
</dbReference>
<name>A0A422ZJY6_KLEPN</name>
<accession>A0A422ZJY6</accession>
<dbReference type="Proteomes" id="UP000196447">
    <property type="component" value="Unassembled WGS sequence"/>
</dbReference>
<evidence type="ECO:0000313" key="1">
    <source>
        <dbReference type="EMBL" id="OVF63803.1"/>
    </source>
</evidence>
<evidence type="ECO:0000313" key="2">
    <source>
        <dbReference type="Proteomes" id="UP000196447"/>
    </source>
</evidence>
<proteinExistence type="predicted"/>
<organism evidence="1 2">
    <name type="scientific">Klebsiella pneumoniae</name>
    <dbReference type="NCBI Taxonomy" id="573"/>
    <lineage>
        <taxon>Bacteria</taxon>
        <taxon>Pseudomonadati</taxon>
        <taxon>Pseudomonadota</taxon>
        <taxon>Gammaproteobacteria</taxon>
        <taxon>Enterobacterales</taxon>
        <taxon>Enterobacteriaceae</taxon>
        <taxon>Klebsiella/Raoultella group</taxon>
        <taxon>Klebsiella</taxon>
        <taxon>Klebsiella pneumoniae complex</taxon>
    </lineage>
</organism>
<dbReference type="AlphaFoldDB" id="A0A422ZJY6"/>
<comment type="caution">
    <text evidence="1">The sequence shown here is derived from an EMBL/GenBank/DDBJ whole genome shotgun (WGS) entry which is preliminary data.</text>
</comment>
<sequence length="64" mass="7031">MAEKSSLERLQEINADNQRRVTVSVGVLKAARREIQAHVKLNGKGIMTDMVLNSLNAIIEGANQ</sequence>
<dbReference type="RefSeq" id="WP_087749808.1">
    <property type="nucleotide sequence ID" value="NZ_CATIRK010000004.1"/>
</dbReference>